<organism evidence="1 2">
    <name type="scientific">Sulfuriferula multivorans</name>
    <dbReference type="NCBI Taxonomy" id="1559896"/>
    <lineage>
        <taxon>Bacteria</taxon>
        <taxon>Pseudomonadati</taxon>
        <taxon>Pseudomonadota</taxon>
        <taxon>Betaproteobacteria</taxon>
        <taxon>Nitrosomonadales</taxon>
        <taxon>Sulfuricellaceae</taxon>
        <taxon>Sulfuriferula</taxon>
    </lineage>
</organism>
<comment type="caution">
    <text evidence="1">The sequence shown here is derived from an EMBL/GenBank/DDBJ whole genome shotgun (WGS) entry which is preliminary data.</text>
</comment>
<reference evidence="1 2" key="1">
    <citation type="submission" date="2019-09" db="EMBL/GenBank/DDBJ databases">
        <title>H2 Metabolism Revealed by Metagenomic Analysis in Subglacial Sediment of East Antarctica.</title>
        <authorList>
            <person name="Yang Z."/>
            <person name="Zhang Y."/>
            <person name="Lv Y."/>
            <person name="Yan W."/>
            <person name="Xiao X."/>
            <person name="Sun B."/>
            <person name="Ma H."/>
        </authorList>
    </citation>
    <scope>NUCLEOTIDE SEQUENCE [LARGE SCALE GENOMIC DNA]</scope>
    <source>
        <strain evidence="1">Bin2_2</strain>
    </source>
</reference>
<name>A0A7C9KA69_9PROT</name>
<dbReference type="SUPFAM" id="SSF52540">
    <property type="entry name" value="P-loop containing nucleoside triphosphate hydrolases"/>
    <property type="match status" value="1"/>
</dbReference>
<proteinExistence type="predicted"/>
<dbReference type="EMBL" id="JAAFGW010000090">
    <property type="protein sequence ID" value="NDP48194.1"/>
    <property type="molecule type" value="Genomic_DNA"/>
</dbReference>
<accession>A0A7C9KA69</accession>
<evidence type="ECO:0000313" key="2">
    <source>
        <dbReference type="Proteomes" id="UP000483432"/>
    </source>
</evidence>
<protein>
    <submittedName>
        <fullName evidence="1">Uncharacterized protein</fullName>
    </submittedName>
</protein>
<sequence length="130" mass="14627">MARVALELPLRANLTALDNIALIPLYQRHFTAGESVKQAQAMLEQLGYAGIAPLRDPDMTPAQRFVTQLARALILGRSRLVIDRPGAMLYDVSYPDFIRQLAEQTSSTGTWDIYDFSWNQILYSQALDPE</sequence>
<dbReference type="AlphaFoldDB" id="A0A7C9KA69"/>
<gene>
    <name evidence="1" type="ORF">GZ085_07350</name>
</gene>
<evidence type="ECO:0000313" key="1">
    <source>
        <dbReference type="EMBL" id="NDP48194.1"/>
    </source>
</evidence>
<dbReference type="Proteomes" id="UP000483432">
    <property type="component" value="Unassembled WGS sequence"/>
</dbReference>
<dbReference type="InterPro" id="IPR027417">
    <property type="entry name" value="P-loop_NTPase"/>
</dbReference>